<dbReference type="STRING" id="430453.SAMN04487962_103205"/>
<gene>
    <name evidence="1" type="ORF">SAMN04487962_103205</name>
</gene>
<evidence type="ECO:0000313" key="1">
    <source>
        <dbReference type="EMBL" id="SET00906.1"/>
    </source>
</evidence>
<keyword evidence="2" id="KW-1185">Reference proteome</keyword>
<dbReference type="AlphaFoldDB" id="A0A1I0B239"/>
<evidence type="ECO:0000313" key="2">
    <source>
        <dbReference type="Proteomes" id="UP000198762"/>
    </source>
</evidence>
<accession>A0A1I0B239</accession>
<reference evidence="2" key="1">
    <citation type="submission" date="2016-10" db="EMBL/GenBank/DDBJ databases">
        <authorList>
            <person name="Varghese N."/>
            <person name="Submissions S."/>
        </authorList>
    </citation>
    <scope>NUCLEOTIDE SEQUENCE [LARGE SCALE GENOMIC DNA]</scope>
    <source>
        <strain evidence="2">CGMCC 1.6489</strain>
    </source>
</reference>
<protein>
    <submittedName>
        <fullName evidence="1">Uncharacterized protein</fullName>
    </submittedName>
</protein>
<sequence>MRQQDREAGPKGPASLRNKPVQENAYIAFRDRAILLLIINRVTSVYFAIDYADN</sequence>
<dbReference type="EMBL" id="FOHZ01000003">
    <property type="protein sequence ID" value="SET00906.1"/>
    <property type="molecule type" value="Genomic_DNA"/>
</dbReference>
<dbReference type="Proteomes" id="UP000198762">
    <property type="component" value="Unassembled WGS sequence"/>
</dbReference>
<proteinExistence type="predicted"/>
<name>A0A1I0B239_9GAMM</name>
<organism evidence="1 2">
    <name type="scientific">Marinobacter segnicrescens</name>
    <dbReference type="NCBI Taxonomy" id="430453"/>
    <lineage>
        <taxon>Bacteria</taxon>
        <taxon>Pseudomonadati</taxon>
        <taxon>Pseudomonadota</taxon>
        <taxon>Gammaproteobacteria</taxon>
        <taxon>Pseudomonadales</taxon>
        <taxon>Marinobacteraceae</taxon>
        <taxon>Marinobacter</taxon>
    </lineage>
</organism>